<evidence type="ECO:0000256" key="1">
    <source>
        <dbReference type="SAM" id="MobiDB-lite"/>
    </source>
</evidence>
<dbReference type="Proteomes" id="UP001630127">
    <property type="component" value="Unassembled WGS sequence"/>
</dbReference>
<feature type="region of interest" description="Disordered" evidence="1">
    <location>
        <begin position="270"/>
        <end position="308"/>
    </location>
</feature>
<proteinExistence type="predicted"/>
<accession>A0ABD2ZS16</accession>
<dbReference type="AlphaFoldDB" id="A0ABD2ZS16"/>
<organism evidence="2 3">
    <name type="scientific">Cinchona calisaya</name>
    <dbReference type="NCBI Taxonomy" id="153742"/>
    <lineage>
        <taxon>Eukaryota</taxon>
        <taxon>Viridiplantae</taxon>
        <taxon>Streptophyta</taxon>
        <taxon>Embryophyta</taxon>
        <taxon>Tracheophyta</taxon>
        <taxon>Spermatophyta</taxon>
        <taxon>Magnoliopsida</taxon>
        <taxon>eudicotyledons</taxon>
        <taxon>Gunneridae</taxon>
        <taxon>Pentapetalae</taxon>
        <taxon>asterids</taxon>
        <taxon>lamiids</taxon>
        <taxon>Gentianales</taxon>
        <taxon>Rubiaceae</taxon>
        <taxon>Cinchonoideae</taxon>
        <taxon>Cinchoneae</taxon>
        <taxon>Cinchona</taxon>
    </lineage>
</organism>
<dbReference type="EMBL" id="JBJUIK010000007">
    <property type="protein sequence ID" value="KAL3522230.1"/>
    <property type="molecule type" value="Genomic_DNA"/>
</dbReference>
<name>A0ABD2ZS16_9GENT</name>
<gene>
    <name evidence="2" type="ORF">ACH5RR_015064</name>
</gene>
<feature type="compositionally biased region" description="Basic and acidic residues" evidence="1">
    <location>
        <begin position="281"/>
        <end position="298"/>
    </location>
</feature>
<feature type="region of interest" description="Disordered" evidence="1">
    <location>
        <begin position="23"/>
        <end position="42"/>
    </location>
</feature>
<protein>
    <submittedName>
        <fullName evidence="2">Uncharacterized protein</fullName>
    </submittedName>
</protein>
<comment type="caution">
    <text evidence="2">The sequence shown here is derived from an EMBL/GenBank/DDBJ whole genome shotgun (WGS) entry which is preliminary data.</text>
</comment>
<evidence type="ECO:0000313" key="2">
    <source>
        <dbReference type="EMBL" id="KAL3522230.1"/>
    </source>
</evidence>
<evidence type="ECO:0000313" key="3">
    <source>
        <dbReference type="Proteomes" id="UP001630127"/>
    </source>
</evidence>
<keyword evidence="3" id="KW-1185">Reference proteome</keyword>
<reference evidence="2 3" key="1">
    <citation type="submission" date="2024-11" db="EMBL/GenBank/DDBJ databases">
        <title>A near-complete genome assembly of Cinchona calisaya.</title>
        <authorList>
            <person name="Lian D.C."/>
            <person name="Zhao X.W."/>
            <person name="Wei L."/>
        </authorList>
    </citation>
    <scope>NUCLEOTIDE SEQUENCE [LARGE SCALE GENOMIC DNA]</scope>
    <source>
        <tissue evidence="2">Nenye</tissue>
    </source>
</reference>
<sequence>MSTGSWSCGVAPFLFRKKFSGFEGKEQGSKSSKASKTHKQMKGATVRKSCGVAGNYIKMTDIRNKILTFRDLLDLSPCVGSASVNELLIWTLKDLHRLYRSIKPSTSMSEMEGASMSQVLHCFCDVLKSLGDSWTNNGEWMSKGKYDASVKMDQDDLEELGQAMLENMNKLARGRMFDMMDEDEDEQMNDYSHSENAFGKALSESYSDSKTSFSSSPATPTSVLPEMSNMLSKLSYSPPRLLQLRVQAVEKLNPIDIKRLSFHMLSHAAAQEPNNQIQKSETVEERQPDVEAKHESEAKPAGTNEDDKDFEMEEDAMDILMTNSDDQQTMLERIGPVMHIWSQNQPLTRQQMEILMWFHHRLHFLS</sequence>